<organism evidence="2 3">
    <name type="scientific">Candidatus Dojkabacteria bacterium</name>
    <dbReference type="NCBI Taxonomy" id="2099670"/>
    <lineage>
        <taxon>Bacteria</taxon>
        <taxon>Candidatus Dojkabacteria</taxon>
    </lineage>
</organism>
<dbReference type="Proteomes" id="UP000714915">
    <property type="component" value="Unassembled WGS sequence"/>
</dbReference>
<name>A0A955RLQ9_9BACT</name>
<dbReference type="PANTHER" id="PTHR34293:SF1">
    <property type="entry name" value="HTH-TYPE TRANSCRIPTIONAL REGULATOR TRMBL2"/>
    <property type="match status" value="1"/>
</dbReference>
<comment type="caution">
    <text evidence="2">The sequence shown here is derived from an EMBL/GenBank/DDBJ whole genome shotgun (WGS) entry which is preliminary data.</text>
</comment>
<reference evidence="2" key="1">
    <citation type="submission" date="2020-04" db="EMBL/GenBank/DDBJ databases">
        <authorList>
            <person name="Zhang T."/>
        </authorList>
    </citation>
    <scope>NUCLEOTIDE SEQUENCE</scope>
    <source>
        <strain evidence="2">HKST-UBA09</strain>
    </source>
</reference>
<dbReference type="Gene3D" id="1.10.10.10">
    <property type="entry name" value="Winged helix-like DNA-binding domain superfamily/Winged helix DNA-binding domain"/>
    <property type="match status" value="1"/>
</dbReference>
<evidence type="ECO:0000259" key="1">
    <source>
        <dbReference type="Pfam" id="PF01978"/>
    </source>
</evidence>
<feature type="domain" description="Transcription regulator TrmB N-terminal" evidence="1">
    <location>
        <begin position="13"/>
        <end position="80"/>
    </location>
</feature>
<dbReference type="InterPro" id="IPR002831">
    <property type="entry name" value="Tscrpt_reg_TrmB_N"/>
</dbReference>
<dbReference type="AlphaFoldDB" id="A0A955RLQ9"/>
<dbReference type="PANTHER" id="PTHR34293">
    <property type="entry name" value="HTH-TYPE TRANSCRIPTIONAL REGULATOR TRMBL2"/>
    <property type="match status" value="1"/>
</dbReference>
<reference evidence="2" key="2">
    <citation type="journal article" date="2021" name="Microbiome">
        <title>Successional dynamics and alternative stable states in a saline activated sludge microbial community over 9 years.</title>
        <authorList>
            <person name="Wang Y."/>
            <person name="Ye J."/>
            <person name="Ju F."/>
            <person name="Liu L."/>
            <person name="Boyd J.A."/>
            <person name="Deng Y."/>
            <person name="Parks D.H."/>
            <person name="Jiang X."/>
            <person name="Yin X."/>
            <person name="Woodcroft B.J."/>
            <person name="Tyson G.W."/>
            <person name="Hugenholtz P."/>
            <person name="Polz M.F."/>
            <person name="Zhang T."/>
        </authorList>
    </citation>
    <scope>NUCLEOTIDE SEQUENCE</scope>
    <source>
        <strain evidence="2">HKST-UBA09</strain>
    </source>
</reference>
<sequence>MKVKLDRHIQEFLEEFNLGDREVSIYLTLLKTGPNTIMNLARETGIKRSTTHNNVEELIKKGLISQTNFGERRMVVAEDPEKLKFLMDQKKWRMKKLEDNLDVVIDRINQMVPEAREKN</sequence>
<proteinExistence type="predicted"/>
<dbReference type="Pfam" id="PF01978">
    <property type="entry name" value="TrmB"/>
    <property type="match status" value="1"/>
</dbReference>
<evidence type="ECO:0000313" key="2">
    <source>
        <dbReference type="EMBL" id="MCA9387326.1"/>
    </source>
</evidence>
<accession>A0A955RLQ9</accession>
<dbReference type="InterPro" id="IPR036390">
    <property type="entry name" value="WH_DNA-bd_sf"/>
</dbReference>
<dbReference type="InterPro" id="IPR036388">
    <property type="entry name" value="WH-like_DNA-bd_sf"/>
</dbReference>
<dbReference type="EMBL" id="JAGQLF010000090">
    <property type="protein sequence ID" value="MCA9387326.1"/>
    <property type="molecule type" value="Genomic_DNA"/>
</dbReference>
<protein>
    <submittedName>
        <fullName evidence="2">Winged helix-turn-helix transcriptional regulator</fullName>
    </submittedName>
</protein>
<feature type="non-terminal residue" evidence="2">
    <location>
        <position position="119"/>
    </location>
</feature>
<dbReference type="InterPro" id="IPR051797">
    <property type="entry name" value="TrmB-like"/>
</dbReference>
<gene>
    <name evidence="2" type="ORF">KC669_04805</name>
</gene>
<dbReference type="SUPFAM" id="SSF46785">
    <property type="entry name" value="Winged helix' DNA-binding domain"/>
    <property type="match status" value="1"/>
</dbReference>
<evidence type="ECO:0000313" key="3">
    <source>
        <dbReference type="Proteomes" id="UP000714915"/>
    </source>
</evidence>